<evidence type="ECO:0000313" key="10">
    <source>
        <dbReference type="EMBL" id="CDW60915.1"/>
    </source>
</evidence>
<evidence type="ECO:0000256" key="5">
    <source>
        <dbReference type="ARBA" id="ARBA00022968"/>
    </source>
</evidence>
<evidence type="ECO:0000256" key="6">
    <source>
        <dbReference type="ARBA" id="ARBA00022989"/>
    </source>
</evidence>
<dbReference type="OrthoDB" id="406152at2759"/>
<keyword evidence="5" id="KW-0735">Signal-anchor</keyword>
<keyword evidence="11" id="KW-1185">Reference proteome</keyword>
<dbReference type="Pfam" id="PF10253">
    <property type="entry name" value="PRCC"/>
    <property type="match status" value="1"/>
</dbReference>
<sequence length="611" mass="69153">MHRGCSLRELEIFLGESDVETDRDNGTNTVALETDFFGFIDHTDTSTGNGTSASVSSCMPTSICYDAVSCNEAEGASVSSSFFTQTTFSGQGSIPCESGSPKPRYPFEYGPSREQTFQGLSNALTDEQARNLISKFEAEPFGRSLPETLHIIDVSVDDYMRDVRENVLRNVSLPKPPTLSSTGGVADEKAKPTMVAKQKHQITYLAHLMIPRCSVKKLVLLATVTGFCIWFFATVMLRASVEESLETGSYDHSRTFAGNDVDYDVHAFYYVWYGNPKFDNFYYHWSHRILPHWNPLLAVKWPLGRRKAPDDIGSNYYPSLGCYSSRDPFVVAQHMKWMRQAGIGTVVVSWYPQNESDAEGLPSDHIVPNVLDEAEKQKLKVAFMIEPYKERSGNNLRSNFEYIIIKYGGHAAFYRYRGKPVFYVYDSYLVAKEQWRSLLKENGSFSIRGTQYDSIVLALIVKQEDEHDLLTCGFDGFFTYFASTGFTYASTTANWHDLASFAHQNGLIASFSVGPGYIDERIRPWNSVSTRDRANGIYYESMWNSALQTDSTFISITSFNEWHEGTQIEPASPFTGPKFTYLSYVPMESSIYLTLTRRMIERKNGLQRQKV</sequence>
<keyword evidence="7" id="KW-0333">Golgi apparatus</keyword>
<accession>A0A077ZQ78</accession>
<evidence type="ECO:0000256" key="7">
    <source>
        <dbReference type="ARBA" id="ARBA00023034"/>
    </source>
</evidence>
<reference evidence="10" key="2">
    <citation type="submission" date="2014-03" db="EMBL/GenBank/DDBJ databases">
        <title>The whipworm genome and dual-species transcriptomics of an intimate host-pathogen interaction.</title>
        <authorList>
            <person name="Foth B.J."/>
            <person name="Tsai I.J."/>
            <person name="Reid A.J."/>
            <person name="Bancroft A.J."/>
            <person name="Nichol S."/>
            <person name="Tracey A."/>
            <person name="Holroyd N."/>
            <person name="Cotton J.A."/>
            <person name="Stanley E.J."/>
            <person name="Zarowiecki M."/>
            <person name="Liu J.Z."/>
            <person name="Huckvale T."/>
            <person name="Cooper P.J."/>
            <person name="Grencis R.K."/>
            <person name="Berriman M."/>
        </authorList>
    </citation>
    <scope>NUCLEOTIDE SEQUENCE [LARGE SCALE GENOMIC DNA]</scope>
</reference>
<proteinExistence type="inferred from homology"/>
<comment type="subcellular location">
    <subcellularLocation>
        <location evidence="1">Golgi apparatus membrane</location>
        <topology evidence="1">Single-pass type II membrane protein</topology>
    </subcellularLocation>
</comment>
<evidence type="ECO:0000256" key="1">
    <source>
        <dbReference type="ARBA" id="ARBA00004323"/>
    </source>
</evidence>
<keyword evidence="3 9" id="KW-0812">Transmembrane</keyword>
<comment type="similarity">
    <text evidence="2">Belongs to the glycosyl hydrolase 99 family.</text>
</comment>
<evidence type="ECO:0000256" key="8">
    <source>
        <dbReference type="ARBA" id="ARBA00023136"/>
    </source>
</evidence>
<dbReference type="AlphaFoldDB" id="A0A077ZQ78"/>
<dbReference type="GO" id="GO:0000139">
    <property type="term" value="C:Golgi membrane"/>
    <property type="evidence" value="ECO:0007669"/>
    <property type="project" value="UniProtKB-SubCell"/>
</dbReference>
<dbReference type="PANTHER" id="PTHR13572">
    <property type="entry name" value="ENDO-ALPHA-1,2-MANNOSIDASE"/>
    <property type="match status" value="1"/>
</dbReference>
<keyword evidence="8 9" id="KW-0472">Membrane</keyword>
<dbReference type="InterPro" id="IPR026071">
    <property type="entry name" value="Glyco_Hydrolase_99"/>
</dbReference>
<dbReference type="EMBL" id="HG807543">
    <property type="protein sequence ID" value="CDW60915.1"/>
    <property type="molecule type" value="Genomic_DNA"/>
</dbReference>
<evidence type="ECO:0000256" key="9">
    <source>
        <dbReference type="SAM" id="Phobius"/>
    </source>
</evidence>
<dbReference type="PANTHER" id="PTHR13572:SF4">
    <property type="entry name" value="RE57134P"/>
    <property type="match status" value="1"/>
</dbReference>
<dbReference type="Gene3D" id="3.20.20.80">
    <property type="entry name" value="Glycosidases"/>
    <property type="match status" value="1"/>
</dbReference>
<organism evidence="10 11">
    <name type="scientific">Trichuris trichiura</name>
    <name type="common">Whipworm</name>
    <name type="synonym">Trichocephalus trichiurus</name>
    <dbReference type="NCBI Taxonomy" id="36087"/>
    <lineage>
        <taxon>Eukaryota</taxon>
        <taxon>Metazoa</taxon>
        <taxon>Ecdysozoa</taxon>
        <taxon>Nematoda</taxon>
        <taxon>Enoplea</taxon>
        <taxon>Dorylaimia</taxon>
        <taxon>Trichinellida</taxon>
        <taxon>Trichuridae</taxon>
        <taxon>Trichuris</taxon>
    </lineage>
</organism>
<evidence type="ECO:0000256" key="3">
    <source>
        <dbReference type="ARBA" id="ARBA00022692"/>
    </source>
</evidence>
<evidence type="ECO:0000256" key="4">
    <source>
        <dbReference type="ARBA" id="ARBA00022801"/>
    </source>
</evidence>
<evidence type="ECO:0000313" key="11">
    <source>
        <dbReference type="Proteomes" id="UP000030665"/>
    </source>
</evidence>
<protein>
    <submittedName>
        <fullName evidence="10">PRCC domain containing protein</fullName>
    </submittedName>
</protein>
<evidence type="ECO:0000256" key="2">
    <source>
        <dbReference type="ARBA" id="ARBA00009559"/>
    </source>
</evidence>
<dbReference type="CDD" id="cd11574">
    <property type="entry name" value="GH99"/>
    <property type="match status" value="1"/>
</dbReference>
<keyword evidence="4" id="KW-0378">Hydrolase</keyword>
<dbReference type="Pfam" id="PF16317">
    <property type="entry name" value="Glyco_hydro_99"/>
    <property type="match status" value="1"/>
</dbReference>
<keyword evidence="6 9" id="KW-1133">Transmembrane helix</keyword>
<feature type="transmembrane region" description="Helical" evidence="9">
    <location>
        <begin position="218"/>
        <end position="237"/>
    </location>
</feature>
<dbReference type="STRING" id="36087.A0A077ZQ78"/>
<name>A0A077ZQ78_TRITR</name>
<dbReference type="GO" id="GO:0004559">
    <property type="term" value="F:alpha-mannosidase activity"/>
    <property type="evidence" value="ECO:0007669"/>
    <property type="project" value="TreeGrafter"/>
</dbReference>
<dbReference type="Proteomes" id="UP000030665">
    <property type="component" value="Unassembled WGS sequence"/>
</dbReference>
<reference evidence="10" key="1">
    <citation type="submission" date="2014-01" db="EMBL/GenBank/DDBJ databases">
        <authorList>
            <person name="Aslett M."/>
        </authorList>
    </citation>
    <scope>NUCLEOTIDE SEQUENCE</scope>
</reference>
<dbReference type="InterPro" id="IPR018800">
    <property type="entry name" value="PRCC"/>
</dbReference>
<gene>
    <name evidence="10" type="ORF">TTRE_0000931901</name>
</gene>